<dbReference type="EMBL" id="JAMZIH010001921">
    <property type="protein sequence ID" value="KAJ1677798.1"/>
    <property type="molecule type" value="Genomic_DNA"/>
</dbReference>
<proteinExistence type="predicted"/>
<reference evidence="1" key="1">
    <citation type="submission" date="2022-06" db="EMBL/GenBank/DDBJ databases">
        <title>Phylogenomic reconstructions and comparative analyses of Kickxellomycotina fungi.</title>
        <authorList>
            <person name="Reynolds N.K."/>
            <person name="Stajich J.E."/>
            <person name="Barry K."/>
            <person name="Grigoriev I.V."/>
            <person name="Crous P."/>
            <person name="Smith M.E."/>
        </authorList>
    </citation>
    <scope>NUCLEOTIDE SEQUENCE</scope>
    <source>
        <strain evidence="1">RSA 2271</strain>
    </source>
</reference>
<keyword evidence="2" id="KW-1185">Reference proteome</keyword>
<evidence type="ECO:0000313" key="1">
    <source>
        <dbReference type="EMBL" id="KAJ1677798.1"/>
    </source>
</evidence>
<organism evidence="1 2">
    <name type="scientific">Spiromyces aspiralis</name>
    <dbReference type="NCBI Taxonomy" id="68401"/>
    <lineage>
        <taxon>Eukaryota</taxon>
        <taxon>Fungi</taxon>
        <taxon>Fungi incertae sedis</taxon>
        <taxon>Zoopagomycota</taxon>
        <taxon>Kickxellomycotina</taxon>
        <taxon>Kickxellomycetes</taxon>
        <taxon>Kickxellales</taxon>
        <taxon>Kickxellaceae</taxon>
        <taxon>Spiromyces</taxon>
    </lineage>
</organism>
<dbReference type="Proteomes" id="UP001145114">
    <property type="component" value="Unassembled WGS sequence"/>
</dbReference>
<comment type="caution">
    <text evidence="1">The sequence shown here is derived from an EMBL/GenBank/DDBJ whole genome shotgun (WGS) entry which is preliminary data.</text>
</comment>
<feature type="non-terminal residue" evidence="1">
    <location>
        <position position="500"/>
    </location>
</feature>
<gene>
    <name evidence="1" type="primary">APL5_1</name>
    <name evidence="1" type="ORF">EV182_005415</name>
</gene>
<accession>A0ACC1HRQ4</accession>
<name>A0ACC1HRQ4_9FUNG</name>
<evidence type="ECO:0000313" key="2">
    <source>
        <dbReference type="Proteomes" id="UP001145114"/>
    </source>
</evidence>
<protein>
    <submittedName>
        <fullName evidence="1">AP-3 complex subunit delta</fullName>
    </submittedName>
</protein>
<sequence length="500" mass="55827">MLGYDMNWAAFNVVEVMAHTKFSEKRAGYLAAMQSFHQETDVMMLVPNLIKKDLASMDIMELNVALDGLAQIVTPELAINLFHDLLGLLNHNRPFIRKKVILTLYKTVLKYPEGLVEAFPRLKERLGDPDFSVVGAAVSVICELARTNPKNYLALAPRLYQLLNTSSNNWMLIKIVKLFSSLASIEPRLAKKLHGPVSSLILRTSAMSLLYECIHTSIVGGIVDIPTLITMEDGSQITLAELCASKLEPFLQSFDQNLRYLGLLALLKLQQKDPKLARENYETVLKCLDDPDMNIRLRALQVISPMATRRTLVRIVKKLISQLILSQTAELQAYTDPISPEVSDGEADVTREHAHGLFVTNDNRLGGTNAVDPADDPDYRRAVVETILDVCTRQSYSLITDFSWYVAVLVDLARVSLVNISELLCQKWVDVTVRVVSVRERSVQMAVQLLKDLEFASTYGEETSCAGVLRAAAYIAGEYCRYQVQPDIGLLDVLVNPNIA</sequence>